<name>A0A1T0CQF2_9GAMM</name>
<dbReference type="GO" id="GO:0009318">
    <property type="term" value="C:exodeoxyribonuclease VII complex"/>
    <property type="evidence" value="ECO:0007669"/>
    <property type="project" value="UniProtKB-UniRule"/>
</dbReference>
<sequence length="511" mass="56444">MPKSIVEQALRLGASLPSSDDITAKHRQIAAEFEADMATDAPKALLSDTHLSLSDYLTAVKLVIDDSFDHEVWVRAEIRLMNTKGGHYYFELAEKDDAGDITASCRATLWRFRASTVLAKFKAATGQTLSAGSSVLIKCSATFHAQYGFSLNISDIDPSYTLGEIAMAYQAMKKRLSDEGLLMLNRKLPTPFDIRQVVVIAPEQAAGLGDFRAEADRLASANACQFHYHYATFQGNHAPSEIRAAIMTGMSHFIESFDDLPDLLVIIRGGGAVGDLAYLNDYELAALVAECPVPVWVGVGHERDTVILDEVAHTSFDTPSKVILGIESHLVAMVKKAQEQMTKINRYSQTSIAHAKQNSERSLERIRLNSSRTLMLAKKDSHHELRQLQSAIKHQAQRQKQHNDALISSIKSSATKKLATAKALSQTAFERHQSLGTRLHQLKENCRHLQSLILIQHPKRTLQKGYAIISDETHTPIGSITKLHPNQTVHISFADGKASAKIEHIDPSDLK</sequence>
<keyword evidence="3 5" id="KW-0378">Hydrolase</keyword>
<comment type="subcellular location">
    <subcellularLocation>
        <location evidence="5">Cytoplasm</location>
    </subcellularLocation>
</comment>
<evidence type="ECO:0000259" key="6">
    <source>
        <dbReference type="Pfam" id="PF02601"/>
    </source>
</evidence>
<comment type="caution">
    <text evidence="8">The sequence shown here is derived from an EMBL/GenBank/DDBJ whole genome shotgun (WGS) entry which is preliminary data.</text>
</comment>
<dbReference type="EC" id="3.1.11.6" evidence="5"/>
<evidence type="ECO:0000256" key="4">
    <source>
        <dbReference type="ARBA" id="ARBA00022839"/>
    </source>
</evidence>
<feature type="domain" description="OB-fold nucleic acid binding" evidence="7">
    <location>
        <begin position="52"/>
        <end position="157"/>
    </location>
</feature>
<dbReference type="GO" id="GO:0005737">
    <property type="term" value="C:cytoplasm"/>
    <property type="evidence" value="ECO:0007669"/>
    <property type="project" value="UniProtKB-SubCell"/>
</dbReference>
<evidence type="ECO:0000256" key="1">
    <source>
        <dbReference type="ARBA" id="ARBA00022490"/>
    </source>
</evidence>
<dbReference type="InterPro" id="IPR003753">
    <property type="entry name" value="Exonuc_VII_L"/>
</dbReference>
<evidence type="ECO:0000256" key="5">
    <source>
        <dbReference type="RuleBase" id="RU004355"/>
    </source>
</evidence>
<accession>A0A1T0CQF2</accession>
<evidence type="ECO:0000313" key="8">
    <source>
        <dbReference type="EMBL" id="OOS24588.1"/>
    </source>
</evidence>
<dbReference type="CDD" id="cd04489">
    <property type="entry name" value="ExoVII_LU_OBF"/>
    <property type="match status" value="1"/>
</dbReference>
<evidence type="ECO:0000256" key="3">
    <source>
        <dbReference type="ARBA" id="ARBA00022801"/>
    </source>
</evidence>
<organism evidence="8 9">
    <name type="scientific">Moraxella pluranimalium</name>
    <dbReference type="NCBI Taxonomy" id="470453"/>
    <lineage>
        <taxon>Bacteria</taxon>
        <taxon>Pseudomonadati</taxon>
        <taxon>Pseudomonadota</taxon>
        <taxon>Gammaproteobacteria</taxon>
        <taxon>Moraxellales</taxon>
        <taxon>Moraxellaceae</taxon>
        <taxon>Moraxella</taxon>
    </lineage>
</organism>
<dbReference type="Pfam" id="PF13742">
    <property type="entry name" value="tRNA_anti_2"/>
    <property type="match status" value="1"/>
</dbReference>
<dbReference type="OrthoDB" id="7235451at2"/>
<proteinExistence type="inferred from homology"/>
<keyword evidence="4 5" id="KW-0269">Exonuclease</keyword>
<dbReference type="InterPro" id="IPR020579">
    <property type="entry name" value="Exonuc_VII_lsu_C"/>
</dbReference>
<dbReference type="PANTHER" id="PTHR30008:SF0">
    <property type="entry name" value="EXODEOXYRIBONUCLEASE 7 LARGE SUBUNIT"/>
    <property type="match status" value="1"/>
</dbReference>
<dbReference type="PANTHER" id="PTHR30008">
    <property type="entry name" value="EXODEOXYRIBONUCLEASE 7 LARGE SUBUNIT"/>
    <property type="match status" value="1"/>
</dbReference>
<dbReference type="GO" id="GO:0006308">
    <property type="term" value="P:DNA catabolic process"/>
    <property type="evidence" value="ECO:0007669"/>
    <property type="project" value="UniProtKB-UniRule"/>
</dbReference>
<keyword evidence="2 5" id="KW-0540">Nuclease</keyword>
<dbReference type="GO" id="GO:0003676">
    <property type="term" value="F:nucleic acid binding"/>
    <property type="evidence" value="ECO:0007669"/>
    <property type="project" value="InterPro"/>
</dbReference>
<reference evidence="8 9" key="1">
    <citation type="submission" date="2017-02" db="EMBL/GenBank/DDBJ databases">
        <title>Draft genome sequence of Moraxella pluranimalium CCUG 54913T type strain.</title>
        <authorList>
            <person name="Salva-Serra F."/>
            <person name="Engstrom-Jakobsson H."/>
            <person name="Thorell K."/>
            <person name="Jaen-Luchoro D."/>
            <person name="Gonzales-Siles L."/>
            <person name="Karlsson R."/>
            <person name="Yazdan S."/>
            <person name="Boulund F."/>
            <person name="Johnning A."/>
            <person name="Engstrand L."/>
            <person name="Kristiansson E."/>
            <person name="Moore E."/>
        </authorList>
    </citation>
    <scope>NUCLEOTIDE SEQUENCE [LARGE SCALE GENOMIC DNA]</scope>
    <source>
        <strain evidence="8 9">CCUG 54913</strain>
    </source>
</reference>
<protein>
    <recommendedName>
        <fullName evidence="5">Exodeoxyribonuclease 7 large subunit</fullName>
        <ecNumber evidence="5">3.1.11.6</ecNumber>
    </recommendedName>
</protein>
<evidence type="ECO:0000259" key="7">
    <source>
        <dbReference type="Pfam" id="PF13742"/>
    </source>
</evidence>
<dbReference type="GO" id="GO:0008855">
    <property type="term" value="F:exodeoxyribonuclease VII activity"/>
    <property type="evidence" value="ECO:0007669"/>
    <property type="project" value="UniProtKB-UniRule"/>
</dbReference>
<gene>
    <name evidence="8" type="ORF">B0680_03925</name>
</gene>
<dbReference type="RefSeq" id="WP_078253753.1">
    <property type="nucleotide sequence ID" value="NZ_MUYU01000009.1"/>
</dbReference>
<dbReference type="Pfam" id="PF02601">
    <property type="entry name" value="Exonuc_VII_L"/>
    <property type="match status" value="1"/>
</dbReference>
<dbReference type="InterPro" id="IPR025824">
    <property type="entry name" value="OB-fold_nuc-bd_dom"/>
</dbReference>
<dbReference type="NCBIfam" id="TIGR00237">
    <property type="entry name" value="xseA"/>
    <property type="match status" value="1"/>
</dbReference>
<dbReference type="EMBL" id="MUYU01000009">
    <property type="protein sequence ID" value="OOS24588.1"/>
    <property type="molecule type" value="Genomic_DNA"/>
</dbReference>
<dbReference type="AlphaFoldDB" id="A0A1T0CQF2"/>
<dbReference type="STRING" id="470453.B0680_03925"/>
<dbReference type="Proteomes" id="UP000189800">
    <property type="component" value="Unassembled WGS sequence"/>
</dbReference>
<evidence type="ECO:0000256" key="2">
    <source>
        <dbReference type="ARBA" id="ARBA00022722"/>
    </source>
</evidence>
<keyword evidence="1" id="KW-0963">Cytoplasm</keyword>
<evidence type="ECO:0000313" key="9">
    <source>
        <dbReference type="Proteomes" id="UP000189800"/>
    </source>
</evidence>
<feature type="domain" description="Exonuclease VII large subunit C-terminal" evidence="6">
    <location>
        <begin position="183"/>
        <end position="500"/>
    </location>
</feature>
<comment type="catalytic activity">
    <reaction evidence="5">
        <text>Exonucleolytic cleavage in either 5'- to 3'- or 3'- to 5'-direction to yield nucleoside 5'-phosphates.</text>
        <dbReference type="EC" id="3.1.11.6"/>
    </reaction>
</comment>
<comment type="similarity">
    <text evidence="5">Belongs to the XseA family.</text>
</comment>
<keyword evidence="9" id="KW-1185">Reference proteome</keyword>